<evidence type="ECO:0000256" key="6">
    <source>
        <dbReference type="SAM" id="Phobius"/>
    </source>
</evidence>
<name>A0A2Y9G4S4_NEOSC</name>
<sequence>MAYFACCGQSLVTLLLRGQSGAAVDLQLGGIRSQTRCLPLTRLLGLQSHRTQAILLVFYPERLCSMIKRIVYSLTSSLMFRIFGILLIFVDLSLIITDLLVTESTMFIPLEYRSISLAIALFFFVDVLLRVYVEGIQQYFSDILNYLDAVIIVVTLLVDMIYMFYDFTSLQTIPRLTILFRPLRLIILIRVFHLAHQKRHLEKLARRMVSGNKRRYKKDGFDLDLTYVTERIIAMSFPSSGKKSFYRNPIKEVARFLDTKHQDHYQVYNLCSEGAYDPKYFHYRVQRIMIDDHNVPTLSEMVAFTKEVDKWMAQDDENIVVIHCKGGKGRTGTMICAYLIASEIFITAEESLYYFGERRTDKSTSTKFQGVETPSQNRYVGYFADVKNIYNMTLPPRKTLKIKKIIIYSIHGVGKGNGNDLKVQIIMQHKIVFFCSASKNCWILHDVEADSIIIHLSNCPPLYDDVKVQFLSSSDLPKYYDNCPFFFWFHTSFIQNNRLYLPRNELDNPHKQKTWKIYRPEFAVEVYFDEVVADT</sequence>
<dbReference type="GO" id="GO:0016314">
    <property type="term" value="F:phosphatidylinositol-3,4,5-trisphosphate 3-phosphatase activity"/>
    <property type="evidence" value="ECO:0007669"/>
    <property type="project" value="TreeGrafter"/>
</dbReference>
<accession>A0A2Y9G4S4</accession>
<feature type="domain" description="Phosphatase tensin-type" evidence="9">
    <location>
        <begin position="214"/>
        <end position="390"/>
    </location>
</feature>
<dbReference type="InterPro" id="IPR014020">
    <property type="entry name" value="Tensin_C2-dom"/>
</dbReference>
<dbReference type="Pfam" id="PF00520">
    <property type="entry name" value="Ion_trans"/>
    <property type="match status" value="1"/>
</dbReference>
<dbReference type="InterPro" id="IPR027359">
    <property type="entry name" value="Volt_channel_dom_sf"/>
</dbReference>
<dbReference type="STRING" id="29088.A0A2Y9G4S4"/>
<keyword evidence="7" id="KW-0732">Signal</keyword>
<evidence type="ECO:0000256" key="2">
    <source>
        <dbReference type="ARBA" id="ARBA00022692"/>
    </source>
</evidence>
<comment type="subcellular location">
    <subcellularLocation>
        <location evidence="1">Membrane</location>
        <topology evidence="1">Multi-pass membrane protein</topology>
    </subcellularLocation>
</comment>
<dbReference type="FunFam" id="3.90.190.10:FF:000053">
    <property type="entry name" value="Phosphatidylinositol 3,4,5-trisphosphate 3-phosphatase TPTE2"/>
    <property type="match status" value="1"/>
</dbReference>
<reference evidence="12" key="1">
    <citation type="submission" date="2025-08" db="UniProtKB">
        <authorList>
            <consortium name="RefSeq"/>
        </authorList>
    </citation>
    <scope>IDENTIFICATION</scope>
    <source>
        <tissue evidence="12">Blood</tissue>
    </source>
</reference>
<proteinExistence type="predicted"/>
<feature type="domain" description="C2 tensin-type" evidence="10">
    <location>
        <begin position="397"/>
        <end position="531"/>
    </location>
</feature>
<dbReference type="PANTHER" id="PTHR12305">
    <property type="entry name" value="PHOSPHATASE WITH HOMOLOGY TO TENSIN"/>
    <property type="match status" value="1"/>
</dbReference>
<evidence type="ECO:0000256" key="5">
    <source>
        <dbReference type="ARBA" id="ARBA00023136"/>
    </source>
</evidence>
<dbReference type="Gene3D" id="2.60.40.1110">
    <property type="match status" value="1"/>
</dbReference>
<dbReference type="InterPro" id="IPR005821">
    <property type="entry name" value="Ion_trans_dom"/>
</dbReference>
<dbReference type="GO" id="GO:0005216">
    <property type="term" value="F:monoatomic ion channel activity"/>
    <property type="evidence" value="ECO:0007669"/>
    <property type="project" value="InterPro"/>
</dbReference>
<dbReference type="SMART" id="SM01326">
    <property type="entry name" value="PTEN_C2"/>
    <property type="match status" value="1"/>
</dbReference>
<dbReference type="InterPro" id="IPR016130">
    <property type="entry name" value="Tyr_Pase_AS"/>
</dbReference>
<feature type="transmembrane region" description="Helical" evidence="6">
    <location>
        <begin position="145"/>
        <end position="165"/>
    </location>
</feature>
<gene>
    <name evidence="12" type="primary">LOC110570219</name>
</gene>
<evidence type="ECO:0000256" key="4">
    <source>
        <dbReference type="ARBA" id="ARBA00022989"/>
    </source>
</evidence>
<keyword evidence="5 6" id="KW-0472">Membrane</keyword>
<dbReference type="PROSITE" id="PS50056">
    <property type="entry name" value="TYR_PHOSPHATASE_2"/>
    <property type="match status" value="1"/>
</dbReference>
<dbReference type="Proteomes" id="UP000248481">
    <property type="component" value="Chromosome 3"/>
</dbReference>
<organism evidence="11 12">
    <name type="scientific">Neomonachus schauinslandi</name>
    <name type="common">Hawaiian monk seal</name>
    <name type="synonym">Monachus schauinslandi</name>
    <dbReference type="NCBI Taxonomy" id="29088"/>
    <lineage>
        <taxon>Eukaryota</taxon>
        <taxon>Metazoa</taxon>
        <taxon>Chordata</taxon>
        <taxon>Craniata</taxon>
        <taxon>Vertebrata</taxon>
        <taxon>Euteleostomi</taxon>
        <taxon>Mammalia</taxon>
        <taxon>Eutheria</taxon>
        <taxon>Laurasiatheria</taxon>
        <taxon>Carnivora</taxon>
        <taxon>Caniformia</taxon>
        <taxon>Pinnipedia</taxon>
        <taxon>Phocidae</taxon>
        <taxon>Monachinae</taxon>
        <taxon>Monachini</taxon>
        <taxon>Neomonachus</taxon>
    </lineage>
</organism>
<evidence type="ECO:0000256" key="1">
    <source>
        <dbReference type="ARBA" id="ARBA00004141"/>
    </source>
</evidence>
<dbReference type="AlphaFoldDB" id="A0A2Y9G4S4"/>
<dbReference type="InterPro" id="IPR029021">
    <property type="entry name" value="Prot-tyrosine_phosphatase-like"/>
</dbReference>
<dbReference type="SUPFAM" id="SSF49562">
    <property type="entry name" value="C2 domain (Calcium/lipid-binding domain, CaLB)"/>
    <property type="match status" value="1"/>
</dbReference>
<feature type="transmembrane region" description="Helical" evidence="6">
    <location>
        <begin position="71"/>
        <end position="95"/>
    </location>
</feature>
<dbReference type="RefSeq" id="XP_021533873.2">
    <property type="nucleotide sequence ID" value="XM_021678198.2"/>
</dbReference>
<dbReference type="PROSITE" id="PS51181">
    <property type="entry name" value="PPASE_TENSIN"/>
    <property type="match status" value="1"/>
</dbReference>
<protein>
    <submittedName>
        <fullName evidence="12">Phosphatidylinositol 3,4,5-trisphosphate 3-phosphatase TPTE2-like</fullName>
    </submittedName>
</protein>
<evidence type="ECO:0000313" key="12">
    <source>
        <dbReference type="RefSeq" id="XP_021533873.2"/>
    </source>
</evidence>
<dbReference type="PANTHER" id="PTHR12305:SF60">
    <property type="entry name" value="PHOSPHATIDYLINOSITOL 3,4,5-TRISPHOSPHATE 3-PHOSPHATASE TPTE2-RELATED"/>
    <property type="match status" value="1"/>
</dbReference>
<keyword evidence="2 6" id="KW-0812">Transmembrane</keyword>
<dbReference type="InterPro" id="IPR000387">
    <property type="entry name" value="Tyr_Pase_dom"/>
</dbReference>
<dbReference type="InterPro" id="IPR035892">
    <property type="entry name" value="C2_domain_sf"/>
</dbReference>
<evidence type="ECO:0000259" key="10">
    <source>
        <dbReference type="PROSITE" id="PS51182"/>
    </source>
</evidence>
<evidence type="ECO:0000313" key="11">
    <source>
        <dbReference type="Proteomes" id="UP000248481"/>
    </source>
</evidence>
<dbReference type="GO" id="GO:0005829">
    <property type="term" value="C:cytosol"/>
    <property type="evidence" value="ECO:0007669"/>
    <property type="project" value="TreeGrafter"/>
</dbReference>
<evidence type="ECO:0000259" key="9">
    <source>
        <dbReference type="PROSITE" id="PS51181"/>
    </source>
</evidence>
<evidence type="ECO:0000259" key="8">
    <source>
        <dbReference type="PROSITE" id="PS50056"/>
    </source>
</evidence>
<dbReference type="KEGG" id="nsu:110570219"/>
<keyword evidence="4 6" id="KW-1133">Transmembrane helix</keyword>
<feature type="chain" id="PRO_5035288236" evidence="7">
    <location>
        <begin position="23"/>
        <end position="535"/>
    </location>
</feature>
<dbReference type="PROSITE" id="PS51182">
    <property type="entry name" value="C2_TENSIN"/>
    <property type="match status" value="1"/>
</dbReference>
<feature type="domain" description="Tyrosine specific protein phosphatases" evidence="8">
    <location>
        <begin position="299"/>
        <end position="359"/>
    </location>
</feature>
<dbReference type="Pfam" id="PF10409">
    <property type="entry name" value="PTEN_C2"/>
    <property type="match status" value="1"/>
</dbReference>
<dbReference type="InterPro" id="IPR029023">
    <property type="entry name" value="Tensin_phosphatase"/>
</dbReference>
<feature type="transmembrane region" description="Helical" evidence="6">
    <location>
        <begin position="115"/>
        <end position="133"/>
    </location>
</feature>
<dbReference type="CDD" id="cd14510">
    <property type="entry name" value="PTP_VSP_TPTE"/>
    <property type="match status" value="1"/>
</dbReference>
<keyword evidence="3" id="KW-0378">Hydrolase</keyword>
<keyword evidence="11" id="KW-1185">Reference proteome</keyword>
<dbReference type="PROSITE" id="PS00383">
    <property type="entry name" value="TYR_PHOSPHATASE_1"/>
    <property type="match status" value="1"/>
</dbReference>
<dbReference type="Gene3D" id="3.90.190.10">
    <property type="entry name" value="Protein tyrosine phosphatase superfamily"/>
    <property type="match status" value="1"/>
</dbReference>
<evidence type="ECO:0000256" key="7">
    <source>
        <dbReference type="SAM" id="SignalP"/>
    </source>
</evidence>
<dbReference type="FunFam" id="2.60.40.1110:FF:000004">
    <property type="entry name" value="Voltage-sensor containing phosphatase"/>
    <property type="match status" value="1"/>
</dbReference>
<dbReference type="SUPFAM" id="SSF52799">
    <property type="entry name" value="(Phosphotyrosine protein) phosphatases II"/>
    <property type="match status" value="1"/>
</dbReference>
<dbReference type="InParanoid" id="A0A2Y9G4S4"/>
<evidence type="ECO:0000256" key="3">
    <source>
        <dbReference type="ARBA" id="ARBA00022801"/>
    </source>
</evidence>
<dbReference type="InterPro" id="IPR045102">
    <property type="entry name" value="PTP_VSP_TPTE"/>
</dbReference>
<feature type="signal peptide" evidence="7">
    <location>
        <begin position="1"/>
        <end position="22"/>
    </location>
</feature>
<dbReference type="Pfam" id="PF22785">
    <property type="entry name" value="Tc-R-P"/>
    <property type="match status" value="1"/>
</dbReference>
<dbReference type="GO" id="GO:0016020">
    <property type="term" value="C:membrane"/>
    <property type="evidence" value="ECO:0007669"/>
    <property type="project" value="UniProtKB-SubCell"/>
</dbReference>
<dbReference type="InterPro" id="IPR051281">
    <property type="entry name" value="Dual-spec_lipid-protein_phosph"/>
</dbReference>
<dbReference type="Gene3D" id="1.20.120.350">
    <property type="entry name" value="Voltage-gated potassium channels. Chain C"/>
    <property type="match status" value="1"/>
</dbReference>